<feature type="transmembrane region" description="Helical" evidence="1">
    <location>
        <begin position="59"/>
        <end position="79"/>
    </location>
</feature>
<dbReference type="AlphaFoldDB" id="A0A4Y1RYK9"/>
<accession>A0A4Y1RYK9</accession>
<evidence type="ECO:0000256" key="1">
    <source>
        <dbReference type="SAM" id="Phobius"/>
    </source>
</evidence>
<name>A0A4Y1RYK9_PRUDU</name>
<proteinExistence type="predicted"/>
<evidence type="ECO:0000313" key="2">
    <source>
        <dbReference type="EMBL" id="BBH08896.1"/>
    </source>
</evidence>
<reference evidence="2" key="1">
    <citation type="journal article" date="2019" name="Science">
        <title>Mutation of a bHLH transcription factor allowed almond domestication.</title>
        <authorList>
            <person name="Sanchez-Perez R."/>
            <person name="Pavan S."/>
            <person name="Mazzeo R."/>
            <person name="Moldovan C."/>
            <person name="Aiese Cigliano R."/>
            <person name="Del Cueto J."/>
            <person name="Ricciardi F."/>
            <person name="Lotti C."/>
            <person name="Ricciardi L."/>
            <person name="Dicenta F."/>
            <person name="Lopez-Marques R.L."/>
            <person name="Lindberg Moller B."/>
        </authorList>
    </citation>
    <scope>NUCLEOTIDE SEQUENCE</scope>
</reference>
<organism evidence="2">
    <name type="scientific">Prunus dulcis</name>
    <name type="common">Almond</name>
    <name type="synonym">Amygdalus dulcis</name>
    <dbReference type="NCBI Taxonomy" id="3755"/>
    <lineage>
        <taxon>Eukaryota</taxon>
        <taxon>Viridiplantae</taxon>
        <taxon>Streptophyta</taxon>
        <taxon>Embryophyta</taxon>
        <taxon>Tracheophyta</taxon>
        <taxon>Spermatophyta</taxon>
        <taxon>Magnoliopsida</taxon>
        <taxon>eudicotyledons</taxon>
        <taxon>Gunneridae</taxon>
        <taxon>Pentapetalae</taxon>
        <taxon>rosids</taxon>
        <taxon>fabids</taxon>
        <taxon>Rosales</taxon>
        <taxon>Rosaceae</taxon>
        <taxon>Amygdaloideae</taxon>
        <taxon>Amygdaleae</taxon>
        <taxon>Prunus</taxon>
    </lineage>
</organism>
<dbReference type="EMBL" id="AP019304">
    <property type="protein sequence ID" value="BBH08896.1"/>
    <property type="molecule type" value="Genomic_DNA"/>
</dbReference>
<sequence>MRSEGILIDLTLYNYPFGDLALNVAFDAKLAQDLLMSVTMAFDVKLVQNPPMSMTMDMVLIENLLMFMATVVFVASVGFKMKFLFGLDWILKTFYWCFALELNYLRSNFDSTALSFYSLYLDHWTAAYSRCPASSDLYNGTLISSMIRQWITRTPLCQLPNWAHLPNPTIFVRLGNTSIMLGRYLDECRTPDLFEGGLTGPKPTGLQLIGPKHIYFNQLFMLFRVYVDAEVLKFERCMEIIYGWFLLDDAFEHSLIICPMMQI</sequence>
<keyword evidence="1" id="KW-0472">Membrane</keyword>
<gene>
    <name evidence="2" type="ORF">Prudu_021237</name>
</gene>
<keyword evidence="1" id="KW-1133">Transmembrane helix</keyword>
<keyword evidence="1" id="KW-0812">Transmembrane</keyword>
<protein>
    <submittedName>
        <fullName evidence="2">Uncharacterized protein</fullName>
    </submittedName>
</protein>